<organism evidence="2 3">
    <name type="scientific">Suillus plorans</name>
    <dbReference type="NCBI Taxonomy" id="116603"/>
    <lineage>
        <taxon>Eukaryota</taxon>
        <taxon>Fungi</taxon>
        <taxon>Dikarya</taxon>
        <taxon>Basidiomycota</taxon>
        <taxon>Agaricomycotina</taxon>
        <taxon>Agaricomycetes</taxon>
        <taxon>Agaricomycetidae</taxon>
        <taxon>Boletales</taxon>
        <taxon>Suillineae</taxon>
        <taxon>Suillaceae</taxon>
        <taxon>Suillus</taxon>
    </lineage>
</organism>
<dbReference type="OrthoDB" id="10285686at2759"/>
<name>A0A9P7DDV2_9AGAM</name>
<gene>
    <name evidence="2" type="ORF">HD556DRAFT_1402108</name>
</gene>
<evidence type="ECO:0000256" key="1">
    <source>
        <dbReference type="SAM" id="SignalP"/>
    </source>
</evidence>
<feature type="chain" id="PRO_5040346176" description="Secreted protein" evidence="1">
    <location>
        <begin position="23"/>
        <end position="95"/>
    </location>
</feature>
<dbReference type="GeneID" id="64597606"/>
<dbReference type="Proteomes" id="UP000719766">
    <property type="component" value="Unassembled WGS sequence"/>
</dbReference>
<evidence type="ECO:0008006" key="4">
    <source>
        <dbReference type="Google" id="ProtNLM"/>
    </source>
</evidence>
<sequence length="95" mass="11167">MHQTWLQPLLSFVFTSLSLIHHQPFDDAIPPFHSRQSRNSPRELRPHVRFSPSLCPRHSTSSPDVSKQATWYYTPVFSKYIHGLKLEVRKGTRRL</sequence>
<dbReference type="RefSeq" id="XP_041155960.1">
    <property type="nucleotide sequence ID" value="XM_041303842.1"/>
</dbReference>
<keyword evidence="1" id="KW-0732">Signal</keyword>
<evidence type="ECO:0000313" key="3">
    <source>
        <dbReference type="Proteomes" id="UP000719766"/>
    </source>
</evidence>
<comment type="caution">
    <text evidence="2">The sequence shown here is derived from an EMBL/GenBank/DDBJ whole genome shotgun (WGS) entry which is preliminary data.</text>
</comment>
<dbReference type="AlphaFoldDB" id="A0A9P7DDV2"/>
<reference evidence="2" key="1">
    <citation type="journal article" date="2020" name="New Phytol.">
        <title>Comparative genomics reveals dynamic genome evolution in host specialist ectomycorrhizal fungi.</title>
        <authorList>
            <person name="Lofgren L.A."/>
            <person name="Nguyen N.H."/>
            <person name="Vilgalys R."/>
            <person name="Ruytinx J."/>
            <person name="Liao H.L."/>
            <person name="Branco S."/>
            <person name="Kuo A."/>
            <person name="LaButti K."/>
            <person name="Lipzen A."/>
            <person name="Andreopoulos W."/>
            <person name="Pangilinan J."/>
            <person name="Riley R."/>
            <person name="Hundley H."/>
            <person name="Na H."/>
            <person name="Barry K."/>
            <person name="Grigoriev I.V."/>
            <person name="Stajich J.E."/>
            <person name="Kennedy P.G."/>
        </authorList>
    </citation>
    <scope>NUCLEOTIDE SEQUENCE</scope>
    <source>
        <strain evidence="2">S12</strain>
    </source>
</reference>
<evidence type="ECO:0000313" key="2">
    <source>
        <dbReference type="EMBL" id="KAG1788777.1"/>
    </source>
</evidence>
<protein>
    <recommendedName>
        <fullName evidence="4">Secreted protein</fullName>
    </recommendedName>
</protein>
<proteinExistence type="predicted"/>
<accession>A0A9P7DDV2</accession>
<keyword evidence="3" id="KW-1185">Reference proteome</keyword>
<dbReference type="EMBL" id="JABBWE010000065">
    <property type="protein sequence ID" value="KAG1788777.1"/>
    <property type="molecule type" value="Genomic_DNA"/>
</dbReference>
<feature type="signal peptide" evidence="1">
    <location>
        <begin position="1"/>
        <end position="22"/>
    </location>
</feature>